<evidence type="ECO:0000256" key="2">
    <source>
        <dbReference type="ARBA" id="ARBA00022857"/>
    </source>
</evidence>
<dbReference type="SUPFAM" id="SSF51735">
    <property type="entry name" value="NAD(P)-binding Rossmann-fold domains"/>
    <property type="match status" value="1"/>
</dbReference>
<evidence type="ECO:0000256" key="1">
    <source>
        <dbReference type="ARBA" id="ARBA00006328"/>
    </source>
</evidence>
<evidence type="ECO:0000259" key="3">
    <source>
        <dbReference type="Pfam" id="PF05368"/>
    </source>
</evidence>
<dbReference type="PANTHER" id="PTHR42748:SF7">
    <property type="entry name" value="NMRA LIKE REDOX SENSOR 1-RELATED"/>
    <property type="match status" value="1"/>
</dbReference>
<reference evidence="4" key="1">
    <citation type="submission" date="2022-10" db="EMBL/GenBank/DDBJ databases">
        <title>The complete genomes of actinobacterial strains from the NBC collection.</title>
        <authorList>
            <person name="Joergensen T.S."/>
            <person name="Alvarez Arevalo M."/>
            <person name="Sterndorff E.B."/>
            <person name="Faurdal D."/>
            <person name="Vuksanovic O."/>
            <person name="Mourched A.-S."/>
            <person name="Charusanti P."/>
            <person name="Shaw S."/>
            <person name="Blin K."/>
            <person name="Weber T."/>
        </authorList>
    </citation>
    <scope>NUCLEOTIDE SEQUENCE</scope>
    <source>
        <strain evidence="4">NBC_01482</strain>
    </source>
</reference>
<protein>
    <submittedName>
        <fullName evidence="4">NmrA family NAD(P)-binding protein</fullName>
    </submittedName>
</protein>
<feature type="domain" description="NmrA-like" evidence="3">
    <location>
        <begin position="6"/>
        <end position="255"/>
    </location>
</feature>
<evidence type="ECO:0000313" key="4">
    <source>
        <dbReference type="EMBL" id="WUV48111.1"/>
    </source>
</evidence>
<name>A0ABZ1Z1Y6_9NOCA</name>
<proteinExistence type="inferred from homology"/>
<keyword evidence="5" id="KW-1185">Reference proteome</keyword>
<dbReference type="Pfam" id="PF05368">
    <property type="entry name" value="NmrA"/>
    <property type="match status" value="1"/>
</dbReference>
<dbReference type="Gene3D" id="3.40.50.720">
    <property type="entry name" value="NAD(P)-binding Rossmann-like Domain"/>
    <property type="match status" value="1"/>
</dbReference>
<keyword evidence="2" id="KW-0521">NADP</keyword>
<dbReference type="EMBL" id="CP109441">
    <property type="protein sequence ID" value="WUV48111.1"/>
    <property type="molecule type" value="Genomic_DNA"/>
</dbReference>
<dbReference type="RefSeq" id="WP_329412432.1">
    <property type="nucleotide sequence ID" value="NZ_CP109441.1"/>
</dbReference>
<accession>A0ABZ1Z1Y6</accession>
<dbReference type="Proteomes" id="UP001432062">
    <property type="component" value="Chromosome"/>
</dbReference>
<organism evidence="4 5">
    <name type="scientific">Nocardia vinacea</name>
    <dbReference type="NCBI Taxonomy" id="96468"/>
    <lineage>
        <taxon>Bacteria</taxon>
        <taxon>Bacillati</taxon>
        <taxon>Actinomycetota</taxon>
        <taxon>Actinomycetes</taxon>
        <taxon>Mycobacteriales</taxon>
        <taxon>Nocardiaceae</taxon>
        <taxon>Nocardia</taxon>
    </lineage>
</organism>
<dbReference type="PANTHER" id="PTHR42748">
    <property type="entry name" value="NITROGEN METABOLITE REPRESSION PROTEIN NMRA FAMILY MEMBER"/>
    <property type="match status" value="1"/>
</dbReference>
<dbReference type="InterPro" id="IPR008030">
    <property type="entry name" value="NmrA-like"/>
</dbReference>
<dbReference type="Gene3D" id="3.90.25.10">
    <property type="entry name" value="UDP-galactose 4-epimerase, domain 1"/>
    <property type="match status" value="1"/>
</dbReference>
<dbReference type="InterPro" id="IPR036291">
    <property type="entry name" value="NAD(P)-bd_dom_sf"/>
</dbReference>
<gene>
    <name evidence="4" type="ORF">OG563_07885</name>
</gene>
<sequence length="305" mass="32002">MSLQQNPILVTGATGKQGGATARRLLADGIAVRALVRDPQAPAARALADAGAELATGDFDTPATLDAAVAGARGVFLMPPAAFGPNGWQAELEATRGIATIDAAKRAGVEQIVFTGVASMTDDAAWGQAGKSSIEEAAAASGLRYTLLRPVRFMENYVLRGSPVDGIIDGVHKHLFPADQPLQMIAIDDIAAFAALAFADPDSFHGRTLELAGDAITPIAALAAITRATGYPVRYHEITEAEADGIGEQIGNTWRLLRESPGWHADIPALRELYPALTTLESWLTTTGAAMIKSQQDSDRLAVSH</sequence>
<dbReference type="InterPro" id="IPR051164">
    <property type="entry name" value="NmrA-like_oxidored"/>
</dbReference>
<comment type="similarity">
    <text evidence="1">Belongs to the NmrA-type oxidoreductase family.</text>
</comment>
<evidence type="ECO:0000313" key="5">
    <source>
        <dbReference type="Proteomes" id="UP001432062"/>
    </source>
</evidence>